<dbReference type="PANTHER" id="PTHR43792:SF1">
    <property type="entry name" value="N-ACETYLTRANSFERASE DOMAIN-CONTAINING PROTEIN"/>
    <property type="match status" value="1"/>
</dbReference>
<dbReference type="InterPro" id="IPR051531">
    <property type="entry name" value="N-acetyltransferase"/>
</dbReference>
<dbReference type="SUPFAM" id="SSF55729">
    <property type="entry name" value="Acyl-CoA N-acyltransferases (Nat)"/>
    <property type="match status" value="1"/>
</dbReference>
<evidence type="ECO:0000259" key="1">
    <source>
        <dbReference type="PROSITE" id="PS51186"/>
    </source>
</evidence>
<dbReference type="PROSITE" id="PS51186">
    <property type="entry name" value="GNAT"/>
    <property type="match status" value="1"/>
</dbReference>
<dbReference type="Pfam" id="PF13302">
    <property type="entry name" value="Acetyltransf_3"/>
    <property type="match status" value="1"/>
</dbReference>
<dbReference type="AlphaFoldDB" id="A0A0L6CEY6"/>
<dbReference type="InterPro" id="IPR000182">
    <property type="entry name" value="GNAT_dom"/>
</dbReference>
<comment type="caution">
    <text evidence="2">The sequence shown here is derived from an EMBL/GenBank/DDBJ whole genome shotgun (WGS) entry which is preliminary data.</text>
</comment>
<feature type="domain" description="N-acetyltransferase" evidence="1">
    <location>
        <begin position="25"/>
        <end position="201"/>
    </location>
</feature>
<gene>
    <name evidence="2" type="ORF">VV01_01580</name>
</gene>
<accession>A0A0L6CEY6</accession>
<evidence type="ECO:0000313" key="2">
    <source>
        <dbReference type="EMBL" id="KNX36135.1"/>
    </source>
</evidence>
<proteinExistence type="predicted"/>
<dbReference type="RefSeq" id="WP_050668353.1">
    <property type="nucleotide sequence ID" value="NZ_LAIR01000002.1"/>
</dbReference>
<dbReference type="GO" id="GO:0016747">
    <property type="term" value="F:acyltransferase activity, transferring groups other than amino-acyl groups"/>
    <property type="evidence" value="ECO:0007669"/>
    <property type="project" value="InterPro"/>
</dbReference>
<evidence type="ECO:0000313" key="3">
    <source>
        <dbReference type="Proteomes" id="UP000037397"/>
    </source>
</evidence>
<dbReference type="PANTHER" id="PTHR43792">
    <property type="entry name" value="GNAT FAMILY, PUTATIVE (AFU_ORTHOLOGUE AFUA_3G00765)-RELATED-RELATED"/>
    <property type="match status" value="1"/>
</dbReference>
<protein>
    <recommendedName>
        <fullName evidence="1">N-acetyltransferase domain-containing protein</fullName>
    </recommendedName>
</protein>
<name>A0A0L6CEY6_9MICO</name>
<sequence>MVTEELSARRPDVQSIEWPWRTERLELRPIVESDVEAMYALRSDPQVQWFCGGPAMSRGDAQRRVALNVSRMQPDSDEPGIALAVIDPSDGRMWGDALIGLKPSQAVGMHPTAEWEGVIGYTLQRAKWGAGWGTEVADALLRIAFERLGLRRVRADVFAGNVASERLLRRLGMRLEGRTVQAVLGEDGTWWDDLHLAMLREEWPTRTVDPQ</sequence>
<dbReference type="Proteomes" id="UP000037397">
    <property type="component" value="Unassembled WGS sequence"/>
</dbReference>
<dbReference type="Gene3D" id="3.40.630.30">
    <property type="match status" value="1"/>
</dbReference>
<dbReference type="STRING" id="1631356.VV01_01580"/>
<organism evidence="2 3">
    <name type="scientific">Luteipulveratus halotolerans</name>
    <dbReference type="NCBI Taxonomy" id="1631356"/>
    <lineage>
        <taxon>Bacteria</taxon>
        <taxon>Bacillati</taxon>
        <taxon>Actinomycetota</taxon>
        <taxon>Actinomycetes</taxon>
        <taxon>Micrococcales</taxon>
        <taxon>Dermacoccaceae</taxon>
        <taxon>Luteipulveratus</taxon>
    </lineage>
</organism>
<reference evidence="3" key="1">
    <citation type="submission" date="2015-03" db="EMBL/GenBank/DDBJ databases">
        <title>Luteipulveratus halotolerans sp. nov., a novel actinobacterium (Dermacoccaceae) from Sarawak, Malaysia.</title>
        <authorList>
            <person name="Juboi H."/>
            <person name="Basik A."/>
            <person name="Shamsul S.S."/>
            <person name="Arnold P."/>
            <person name="Schmitt E.K."/>
            <person name="Sanglier J.-J."/>
            <person name="Yeo T."/>
        </authorList>
    </citation>
    <scope>NUCLEOTIDE SEQUENCE [LARGE SCALE GENOMIC DNA]</scope>
    <source>
        <strain evidence="3">C296001</strain>
    </source>
</reference>
<dbReference type="InterPro" id="IPR016181">
    <property type="entry name" value="Acyl_CoA_acyltransferase"/>
</dbReference>
<dbReference type="OrthoDB" id="9132139at2"/>
<keyword evidence="3" id="KW-1185">Reference proteome</keyword>
<dbReference type="EMBL" id="LAIR01000002">
    <property type="protein sequence ID" value="KNX36135.1"/>
    <property type="molecule type" value="Genomic_DNA"/>
</dbReference>